<reference evidence="3 4" key="1">
    <citation type="journal article" date="2020" name="Phytopathology">
        <title>Genome Sequence Resources of Colletotrichum truncatum, C. plurivorum, C. musicola, and C. sojae: Four Species Pathogenic to Soybean (Glycine max).</title>
        <authorList>
            <person name="Rogerio F."/>
            <person name="Boufleur T.R."/>
            <person name="Ciampi-Guillardi M."/>
            <person name="Sukno S.A."/>
            <person name="Thon M.R."/>
            <person name="Massola Junior N.S."/>
            <person name="Baroncelli R."/>
        </authorList>
    </citation>
    <scope>NUCLEOTIDE SEQUENCE [LARGE SCALE GENOMIC DNA]</scope>
    <source>
        <strain evidence="3 4">LFN0009</strain>
    </source>
</reference>
<dbReference type="InterPro" id="IPR036291">
    <property type="entry name" value="NAD(P)-bd_dom_sf"/>
</dbReference>
<comment type="caution">
    <text evidence="3">The sequence shown here is derived from an EMBL/GenBank/DDBJ whole genome shotgun (WGS) entry which is preliminary data.</text>
</comment>
<dbReference type="EMBL" id="WIGN01000257">
    <property type="protein sequence ID" value="KAF6802840.1"/>
    <property type="molecule type" value="Genomic_DNA"/>
</dbReference>
<dbReference type="Proteomes" id="UP000652219">
    <property type="component" value="Unassembled WGS sequence"/>
</dbReference>
<dbReference type="Pfam" id="PF13561">
    <property type="entry name" value="adh_short_C2"/>
    <property type="match status" value="1"/>
</dbReference>
<feature type="transmembrane region" description="Helical" evidence="2">
    <location>
        <begin position="6"/>
        <end position="27"/>
    </location>
</feature>
<evidence type="ECO:0000256" key="2">
    <source>
        <dbReference type="SAM" id="Phobius"/>
    </source>
</evidence>
<name>A0A8H6IXX0_9PEZI</name>
<dbReference type="PRINTS" id="PR00081">
    <property type="entry name" value="GDHRDH"/>
</dbReference>
<keyword evidence="2" id="KW-1133">Transmembrane helix</keyword>
<dbReference type="CDD" id="cd05233">
    <property type="entry name" value="SDR_c"/>
    <property type="match status" value="1"/>
</dbReference>
<comment type="similarity">
    <text evidence="1">Belongs to the short-chain dehydrogenases/reductases (SDR) family.</text>
</comment>
<dbReference type="InterPro" id="IPR002347">
    <property type="entry name" value="SDR_fam"/>
</dbReference>
<gene>
    <name evidence="3" type="ORF">CSOJ01_11312</name>
</gene>
<protein>
    <submittedName>
        <fullName evidence="3">Short-chain dehydrogenase/reductase SDR</fullName>
    </submittedName>
</protein>
<sequence length="283" mass="29023">MALDTLPILVVIGGGGIGLATALRLGAAHHVLLASRSQSTLTAGAEAIKKAGHKYTTQQVDITSYPSVAAVAKTAASLGGAIDTVVLTSGISPSMGSLEQILRVDVLGTANVIAAFSDEVEMPRGSNLICVGSAAGRMCPPLGEELEKHLATAPLADLLENKQLWEAAADFTGMAYCVAKRANVLRVEAAASMGVLASRGVRVNCVSPGAIETNMLRVEMAAEWGDGVKAMIDLTPLKRAGSAEEVAEAVEFVARCGYVNGTDVLIDGGSTAVIRWVGPIGGK</sequence>
<keyword evidence="2" id="KW-0812">Transmembrane</keyword>
<evidence type="ECO:0000256" key="1">
    <source>
        <dbReference type="ARBA" id="ARBA00006484"/>
    </source>
</evidence>
<dbReference type="PANTHER" id="PTHR42760">
    <property type="entry name" value="SHORT-CHAIN DEHYDROGENASES/REDUCTASES FAMILY MEMBER"/>
    <property type="match status" value="1"/>
</dbReference>
<proteinExistence type="inferred from homology"/>
<organism evidence="3 4">
    <name type="scientific">Colletotrichum sojae</name>
    <dbReference type="NCBI Taxonomy" id="2175907"/>
    <lineage>
        <taxon>Eukaryota</taxon>
        <taxon>Fungi</taxon>
        <taxon>Dikarya</taxon>
        <taxon>Ascomycota</taxon>
        <taxon>Pezizomycotina</taxon>
        <taxon>Sordariomycetes</taxon>
        <taxon>Hypocreomycetidae</taxon>
        <taxon>Glomerellales</taxon>
        <taxon>Glomerellaceae</taxon>
        <taxon>Colletotrichum</taxon>
        <taxon>Colletotrichum orchidearum species complex</taxon>
    </lineage>
</organism>
<dbReference type="SUPFAM" id="SSF51735">
    <property type="entry name" value="NAD(P)-binding Rossmann-fold domains"/>
    <property type="match status" value="1"/>
</dbReference>
<accession>A0A8H6IXX0</accession>
<dbReference type="Pfam" id="PF00106">
    <property type="entry name" value="adh_short"/>
    <property type="match status" value="1"/>
</dbReference>
<evidence type="ECO:0000313" key="4">
    <source>
        <dbReference type="Proteomes" id="UP000652219"/>
    </source>
</evidence>
<evidence type="ECO:0000313" key="3">
    <source>
        <dbReference type="EMBL" id="KAF6802840.1"/>
    </source>
</evidence>
<keyword evidence="2" id="KW-0472">Membrane</keyword>
<keyword evidence="4" id="KW-1185">Reference proteome</keyword>
<dbReference type="Gene3D" id="3.40.50.720">
    <property type="entry name" value="NAD(P)-binding Rossmann-like Domain"/>
    <property type="match status" value="1"/>
</dbReference>
<dbReference type="AlphaFoldDB" id="A0A8H6IXX0"/>
<dbReference type="GO" id="GO:0016616">
    <property type="term" value="F:oxidoreductase activity, acting on the CH-OH group of donors, NAD or NADP as acceptor"/>
    <property type="evidence" value="ECO:0007669"/>
    <property type="project" value="TreeGrafter"/>
</dbReference>